<dbReference type="STRING" id="100787.A0A0G4MK09"/>
<gene>
    <name evidence="4" type="ORF">BN1708_006361</name>
</gene>
<dbReference type="PANTHER" id="PTHR10758:SF1">
    <property type="entry name" value="COP9 SIGNALOSOME COMPLEX SUBUNIT 3"/>
    <property type="match status" value="1"/>
</dbReference>
<proteinExistence type="predicted"/>
<evidence type="ECO:0000313" key="5">
    <source>
        <dbReference type="Proteomes" id="UP000044602"/>
    </source>
</evidence>
<dbReference type="PANTHER" id="PTHR10758">
    <property type="entry name" value="26S PROTEASOME NON-ATPASE REGULATORY SUBUNIT 3/COP9 SIGNALOSOME COMPLEX SUBUNIT 3"/>
    <property type="match status" value="1"/>
</dbReference>
<keyword evidence="5" id="KW-1185">Reference proteome</keyword>
<evidence type="ECO:0000256" key="2">
    <source>
        <dbReference type="SAM" id="MobiDB-lite"/>
    </source>
</evidence>
<dbReference type="InterPro" id="IPR055089">
    <property type="entry name" value="COP9_N"/>
</dbReference>
<feature type="compositionally biased region" description="Polar residues" evidence="2">
    <location>
        <begin position="19"/>
        <end position="29"/>
    </location>
</feature>
<evidence type="ECO:0000313" key="4">
    <source>
        <dbReference type="EMBL" id="CRK34385.1"/>
    </source>
</evidence>
<feature type="non-terminal residue" evidence="4">
    <location>
        <position position="1"/>
    </location>
</feature>
<dbReference type="InterPro" id="IPR050756">
    <property type="entry name" value="CSN3"/>
</dbReference>
<feature type="region of interest" description="Disordered" evidence="2">
    <location>
        <begin position="1"/>
        <end position="29"/>
    </location>
</feature>
<evidence type="ECO:0000256" key="1">
    <source>
        <dbReference type="ARBA" id="ARBA00022490"/>
    </source>
</evidence>
<reference evidence="4 5" key="1">
    <citation type="submission" date="2015-05" db="EMBL/GenBank/DDBJ databases">
        <authorList>
            <person name="Wang D.B."/>
            <person name="Wang M."/>
        </authorList>
    </citation>
    <scope>NUCLEOTIDE SEQUENCE [LARGE SCALE GENOMIC DNA]</scope>
    <source>
        <strain evidence="4">VL1</strain>
    </source>
</reference>
<dbReference type="GO" id="GO:0006511">
    <property type="term" value="P:ubiquitin-dependent protein catabolic process"/>
    <property type="evidence" value="ECO:0007669"/>
    <property type="project" value="TreeGrafter"/>
</dbReference>
<sequence>SAWSLGVPSTDGTSRADHQTTNTARRKSPTQGIMVTTIEYLLAFPPDGNTTDKVYDKAARNHVKTITGFLTDQSFTTKATSGELFQILDPSINSISYLAALHSIRKTNDTTRPLHRDNLSPYALRFFESFNARQIRYAGDLFSQLVNDVLNGQWFPRPQAIEAASNAILRLDPTGQMLTSHHVNLVTLANDHQVLAPILPVIEKPYVFVPGMVNQGTAEYLCDRNASPIQYITPSSQLTGTLTREAIINYDYLCGLIFCSLGRWKKAYAAFGRIVAFPSRDGGILPTMCDAHKKWILTSLLAFGQAPKLPAYIHPGAAKQYHTLSKPYADFAILFSTYSVSQLISEATKGAAIWEEDGNNDLIKEVLKGYQKWQIIGLSQIYCKLSIREPREQTKSAETGQLLATDQEVETLVRDMIATGMLKGFLDTDTNGTSYLAFLPDGEVLSETEFAQEMKKAVDNLKALGSIVETTDSRLMASRDYARHIAREQKRQEKEGHMADQGFGFDQSIEDEDLMVDTIQHG</sequence>
<evidence type="ECO:0000259" key="3">
    <source>
        <dbReference type="Pfam" id="PF22788"/>
    </source>
</evidence>
<organism evidence="4 5">
    <name type="scientific">Verticillium longisporum</name>
    <name type="common">Verticillium dahliae var. longisporum</name>
    <dbReference type="NCBI Taxonomy" id="100787"/>
    <lineage>
        <taxon>Eukaryota</taxon>
        <taxon>Fungi</taxon>
        <taxon>Dikarya</taxon>
        <taxon>Ascomycota</taxon>
        <taxon>Pezizomycotina</taxon>
        <taxon>Sordariomycetes</taxon>
        <taxon>Hypocreomycetidae</taxon>
        <taxon>Glomerellales</taxon>
        <taxon>Plectosphaerellaceae</taxon>
        <taxon>Verticillium</taxon>
    </lineage>
</organism>
<dbReference type="GO" id="GO:0008180">
    <property type="term" value="C:COP9 signalosome"/>
    <property type="evidence" value="ECO:0007669"/>
    <property type="project" value="TreeGrafter"/>
</dbReference>
<accession>A0A0G4MK09</accession>
<name>A0A0G4MK09_VERLO</name>
<protein>
    <recommendedName>
        <fullName evidence="3">COP9 signalosome complex subunit 3 N-terminal helical repeats domain-containing protein</fullName>
    </recommendedName>
</protein>
<dbReference type="Proteomes" id="UP000044602">
    <property type="component" value="Unassembled WGS sequence"/>
</dbReference>
<feature type="domain" description="COP9 signalosome complex subunit 3 N-terminal helical repeats" evidence="3">
    <location>
        <begin position="83"/>
        <end position="312"/>
    </location>
</feature>
<dbReference type="AlphaFoldDB" id="A0A0G4MK09"/>
<dbReference type="EMBL" id="CVQH01022972">
    <property type="protein sequence ID" value="CRK34385.1"/>
    <property type="molecule type" value="Genomic_DNA"/>
</dbReference>
<dbReference type="Pfam" id="PF22788">
    <property type="entry name" value="COP9_hel_rpt"/>
    <property type="match status" value="1"/>
</dbReference>
<keyword evidence="1" id="KW-0963">Cytoplasm</keyword>